<proteinExistence type="predicted"/>
<name>A0A803P4Z4_CANSA</name>
<organism evidence="1 2">
    <name type="scientific">Cannabis sativa</name>
    <name type="common">Hemp</name>
    <name type="synonym">Marijuana</name>
    <dbReference type="NCBI Taxonomy" id="3483"/>
    <lineage>
        <taxon>Eukaryota</taxon>
        <taxon>Viridiplantae</taxon>
        <taxon>Streptophyta</taxon>
        <taxon>Embryophyta</taxon>
        <taxon>Tracheophyta</taxon>
        <taxon>Spermatophyta</taxon>
        <taxon>Magnoliopsida</taxon>
        <taxon>eudicotyledons</taxon>
        <taxon>Gunneridae</taxon>
        <taxon>Pentapetalae</taxon>
        <taxon>rosids</taxon>
        <taxon>fabids</taxon>
        <taxon>Rosales</taxon>
        <taxon>Cannabaceae</taxon>
        <taxon>Cannabis</taxon>
    </lineage>
</organism>
<dbReference type="Proteomes" id="UP000596661">
    <property type="component" value="Chromosome 3"/>
</dbReference>
<keyword evidence="2" id="KW-1185">Reference proteome</keyword>
<evidence type="ECO:0000313" key="2">
    <source>
        <dbReference type="Proteomes" id="UP000596661"/>
    </source>
</evidence>
<dbReference type="Gramene" id="evm.model.03.1359">
    <property type="protein sequence ID" value="cds.evm.model.03.1359"/>
    <property type="gene ID" value="evm.TU.03.1359"/>
</dbReference>
<reference evidence="1" key="2">
    <citation type="submission" date="2021-03" db="UniProtKB">
        <authorList>
            <consortium name="EnsemblPlants"/>
        </authorList>
    </citation>
    <scope>IDENTIFICATION</scope>
</reference>
<sequence length="296" mass="33194">MVTSLVKSRLHRQGDTLSTYIILMCSEGFSSLIRQQERRQALIGYKVAKTALANSHLFFVDDSILFGHASINSYNATKEVLHLYEKATGQQVSLQKSSLYFSPNTTIRDQNLISNYMGIQVRATFEKYLGLPQYFGRLKKQVFHYLKDKIWNHLNNWKHKVFSKGGKEVLLKSVIQAIPTYTMACFRLSIATCHSLESIMANFWNKEIKHQTMNQSHAILNIAENYLADYKTPPPHGLLKLNTDVASSNNHIKAGLGGIIRNSNGGVVAAIASPLQGEEMLQSSKPSPFSILFIGA</sequence>
<dbReference type="EMBL" id="UZAU01000296">
    <property type="status" value="NOT_ANNOTATED_CDS"/>
    <property type="molecule type" value="Genomic_DNA"/>
</dbReference>
<accession>A0A803P4Z4</accession>
<evidence type="ECO:0008006" key="3">
    <source>
        <dbReference type="Google" id="ProtNLM"/>
    </source>
</evidence>
<protein>
    <recommendedName>
        <fullName evidence="3">Reverse transcriptase</fullName>
    </recommendedName>
</protein>
<dbReference type="EnsemblPlants" id="evm.model.03.1359">
    <property type="protein sequence ID" value="cds.evm.model.03.1359"/>
    <property type="gene ID" value="evm.TU.03.1359"/>
</dbReference>
<dbReference type="PANTHER" id="PTHR33116">
    <property type="entry name" value="REVERSE TRANSCRIPTASE ZINC-BINDING DOMAIN-CONTAINING PROTEIN-RELATED-RELATED"/>
    <property type="match status" value="1"/>
</dbReference>
<evidence type="ECO:0000313" key="1">
    <source>
        <dbReference type="EnsemblPlants" id="cds.evm.model.03.1359"/>
    </source>
</evidence>
<reference evidence="1" key="1">
    <citation type="submission" date="2018-11" db="EMBL/GenBank/DDBJ databases">
        <authorList>
            <person name="Grassa J C."/>
        </authorList>
    </citation>
    <scope>NUCLEOTIDE SEQUENCE [LARGE SCALE GENOMIC DNA]</scope>
</reference>
<dbReference type="AlphaFoldDB" id="A0A803P4Z4"/>
<dbReference type="PANTHER" id="PTHR33116:SF86">
    <property type="entry name" value="REVERSE TRANSCRIPTASE DOMAIN-CONTAINING PROTEIN"/>
    <property type="match status" value="1"/>
</dbReference>